<accession>A0A0F9BUP3</accession>
<proteinExistence type="predicted"/>
<dbReference type="EMBL" id="LAZR01047475">
    <property type="protein sequence ID" value="KKK94139.1"/>
    <property type="molecule type" value="Genomic_DNA"/>
</dbReference>
<gene>
    <name evidence="1" type="ORF">LCGC14_2685870</name>
</gene>
<sequence length="65" mass="7863">MEVWLLMWMLQYETGDGRTAYQPRVQEVIGTRETCEKKARQLRLFYLQKKIKFGNVYCVLKDDDE</sequence>
<reference evidence="1" key="1">
    <citation type="journal article" date="2015" name="Nature">
        <title>Complex archaea that bridge the gap between prokaryotes and eukaryotes.</title>
        <authorList>
            <person name="Spang A."/>
            <person name="Saw J.H."/>
            <person name="Jorgensen S.L."/>
            <person name="Zaremba-Niedzwiedzka K."/>
            <person name="Martijn J."/>
            <person name="Lind A.E."/>
            <person name="van Eijk R."/>
            <person name="Schleper C."/>
            <person name="Guy L."/>
            <person name="Ettema T.J."/>
        </authorList>
    </citation>
    <scope>NUCLEOTIDE SEQUENCE</scope>
</reference>
<protein>
    <submittedName>
        <fullName evidence="1">Uncharacterized protein</fullName>
    </submittedName>
</protein>
<dbReference type="AlphaFoldDB" id="A0A0F9BUP3"/>
<name>A0A0F9BUP3_9ZZZZ</name>
<organism evidence="1">
    <name type="scientific">marine sediment metagenome</name>
    <dbReference type="NCBI Taxonomy" id="412755"/>
    <lineage>
        <taxon>unclassified sequences</taxon>
        <taxon>metagenomes</taxon>
        <taxon>ecological metagenomes</taxon>
    </lineage>
</organism>
<evidence type="ECO:0000313" key="1">
    <source>
        <dbReference type="EMBL" id="KKK94139.1"/>
    </source>
</evidence>
<comment type="caution">
    <text evidence="1">The sequence shown here is derived from an EMBL/GenBank/DDBJ whole genome shotgun (WGS) entry which is preliminary data.</text>
</comment>